<accession>A0ABQ0DR27</accession>
<keyword evidence="2" id="KW-1185">Reference proteome</keyword>
<comment type="caution">
    <text evidence="1">The sequence shown here is derived from an EMBL/GenBank/DDBJ whole genome shotgun (WGS) entry which is preliminary data.</text>
</comment>
<dbReference type="Proteomes" id="UP001628156">
    <property type="component" value="Unassembled WGS sequence"/>
</dbReference>
<evidence type="ECO:0000313" key="1">
    <source>
        <dbReference type="EMBL" id="GAB1225227.1"/>
    </source>
</evidence>
<reference evidence="1 2" key="1">
    <citation type="journal article" date="2019" name="PLoS Negl. Trop. Dis.">
        <title>Whole genome sequencing of Entamoeba nuttalli reveals mammalian host-related molecular signatures and a novel octapeptide-repeat surface protein.</title>
        <authorList>
            <person name="Tanaka M."/>
            <person name="Makiuchi T."/>
            <person name="Komiyama T."/>
            <person name="Shiina T."/>
            <person name="Osaki K."/>
            <person name="Tachibana H."/>
        </authorList>
    </citation>
    <scope>NUCLEOTIDE SEQUENCE [LARGE SCALE GENOMIC DNA]</scope>
    <source>
        <strain evidence="1 2">P19-061405</strain>
    </source>
</reference>
<proteinExistence type="predicted"/>
<evidence type="ECO:0000313" key="2">
    <source>
        <dbReference type="Proteomes" id="UP001628156"/>
    </source>
</evidence>
<gene>
    <name evidence="1" type="ORF">ENUP19_0247G0019</name>
</gene>
<evidence type="ECO:0008006" key="3">
    <source>
        <dbReference type="Google" id="ProtNLM"/>
    </source>
</evidence>
<protein>
    <recommendedName>
        <fullName evidence="3">CCZ1/INTU/HSP4 first Longin domain-containing protein</fullName>
    </recommendedName>
</protein>
<dbReference type="EMBL" id="BAAFRS010000247">
    <property type="protein sequence ID" value="GAB1225227.1"/>
    <property type="molecule type" value="Genomic_DNA"/>
</dbReference>
<organism evidence="1 2">
    <name type="scientific">Entamoeba nuttalli</name>
    <dbReference type="NCBI Taxonomy" id="412467"/>
    <lineage>
        <taxon>Eukaryota</taxon>
        <taxon>Amoebozoa</taxon>
        <taxon>Evosea</taxon>
        <taxon>Archamoebae</taxon>
        <taxon>Mastigamoebida</taxon>
        <taxon>Entamoebidae</taxon>
        <taxon>Entamoeba</taxon>
    </lineage>
</organism>
<name>A0ABQ0DR27_9EUKA</name>
<sequence>MSQTSKLESVQFFAVIDDRLGNRSEHQDERLLFYLTRIEYNQLVITINHIISYILLVNKFCGNIQILKTKNYVTFIYSPIPHYYFLLRILREKENTNYYYYYSKYLKILVDTFLVLNGNELNKSVTYELLEMYFNNIFTTFTFNKIFENLYQLRNGIIPSSSFIYLKSKMNLLRSKYPTFKTCFITRNNSILFNELDQSQILPFYHLINVHAPLKSSLPSMKLNKWLYSNHLIPIYPLINNIIWYIDIFINVKLTIKTVFVVICTSNKSLPHSFYKDFDIQNIQNSFSESKSCISVNSLLKSCLYLHYDGVFLTTNIPHKKNESPFYFVLRHIELLRKNTIHSLWLIDKNSVIILKKELNKFLLTKFFVLPERTMNWINNAFEDLSIYSFV</sequence>